<feature type="domain" description="Fungal-type protein kinase" evidence="2">
    <location>
        <begin position="189"/>
        <end position="328"/>
    </location>
</feature>
<evidence type="ECO:0000256" key="1">
    <source>
        <dbReference type="SAM" id="MobiDB-lite"/>
    </source>
</evidence>
<dbReference type="PANTHER" id="PTHR38248">
    <property type="entry name" value="FUNK1 6"/>
    <property type="match status" value="1"/>
</dbReference>
<dbReference type="SUPFAM" id="SSF56112">
    <property type="entry name" value="Protein kinase-like (PK-like)"/>
    <property type="match status" value="1"/>
</dbReference>
<dbReference type="EMBL" id="KN835311">
    <property type="protein sequence ID" value="KIK40225.1"/>
    <property type="molecule type" value="Genomic_DNA"/>
</dbReference>
<feature type="compositionally biased region" description="Polar residues" evidence="1">
    <location>
        <begin position="1"/>
        <end position="20"/>
    </location>
</feature>
<dbReference type="InterPro" id="IPR011009">
    <property type="entry name" value="Kinase-like_dom_sf"/>
</dbReference>
<evidence type="ECO:0000259" key="2">
    <source>
        <dbReference type="Pfam" id="PF17667"/>
    </source>
</evidence>
<sequence length="419" mass="46414">MVNNAGATAPVTSPRNSALSSEAGLKPTPQVIGFAVVSKHSISTTGVEIDSVCPSIVRDVWNLEKCVPDIMRQDLHARCTCLHRVFEPERGFSGEAMAEDTQSALGLDSNFNKCGARVGIRGRTATVFPVESKALSGLRLDPHFGPRVTKLYWAEDSQQSDQMQTYPDALGHVPGLVLFHKFKGMSTSKIRLTSGLKDAEQAKLGSRVLTIIVFKTLLPITTLSGKEFLTAWWQIVKCHHALWKIGVHHRDVSPNNQMVYSLCGRFIGALNDYDLSSLKRDGPSCLERTGTVPFMAIDLLMPEAIAGNVEHVYAYDAESFIWVLIWVCLRYENGKLLSKNRPLEEWLKSDAIRCRVNKNDFLLAGLPTICPSGSHGVSWEVVQKCSMGIHSLYTPLGYRRLDDQSAFELLLEDPMQGLL</sequence>
<dbReference type="Pfam" id="PF17667">
    <property type="entry name" value="Pkinase_fungal"/>
    <property type="match status" value="1"/>
</dbReference>
<gene>
    <name evidence="3" type="ORF">CY34DRAFT_807451</name>
</gene>
<feature type="region of interest" description="Disordered" evidence="1">
    <location>
        <begin position="1"/>
        <end position="24"/>
    </location>
</feature>
<dbReference type="HOGENOM" id="CLU_054252_0_0_1"/>
<name>A0A0C9ZR60_9AGAM</name>
<dbReference type="InterPro" id="IPR040976">
    <property type="entry name" value="Pkinase_fungal"/>
</dbReference>
<dbReference type="Proteomes" id="UP000054485">
    <property type="component" value="Unassembled WGS sequence"/>
</dbReference>
<accession>A0A0C9ZR60</accession>
<dbReference type="OrthoDB" id="5584477at2759"/>
<reference evidence="4" key="2">
    <citation type="submission" date="2015-01" db="EMBL/GenBank/DDBJ databases">
        <title>Evolutionary Origins and Diversification of the Mycorrhizal Mutualists.</title>
        <authorList>
            <consortium name="DOE Joint Genome Institute"/>
            <consortium name="Mycorrhizal Genomics Consortium"/>
            <person name="Kohler A."/>
            <person name="Kuo A."/>
            <person name="Nagy L.G."/>
            <person name="Floudas D."/>
            <person name="Copeland A."/>
            <person name="Barry K.W."/>
            <person name="Cichocki N."/>
            <person name="Veneault-Fourrey C."/>
            <person name="LaButti K."/>
            <person name="Lindquist E.A."/>
            <person name="Lipzen A."/>
            <person name="Lundell T."/>
            <person name="Morin E."/>
            <person name="Murat C."/>
            <person name="Riley R."/>
            <person name="Ohm R."/>
            <person name="Sun H."/>
            <person name="Tunlid A."/>
            <person name="Henrissat B."/>
            <person name="Grigoriev I.V."/>
            <person name="Hibbett D.S."/>
            <person name="Martin F."/>
        </authorList>
    </citation>
    <scope>NUCLEOTIDE SEQUENCE [LARGE SCALE GENOMIC DNA]</scope>
    <source>
        <strain evidence="4">UH-Slu-Lm8-n1</strain>
    </source>
</reference>
<dbReference type="InParanoid" id="A0A0C9ZR60"/>
<dbReference type="AlphaFoldDB" id="A0A0C9ZR60"/>
<keyword evidence="4" id="KW-1185">Reference proteome</keyword>
<dbReference type="PANTHER" id="PTHR38248:SF2">
    <property type="entry name" value="FUNK1 11"/>
    <property type="match status" value="1"/>
</dbReference>
<organism evidence="3 4">
    <name type="scientific">Suillus luteus UH-Slu-Lm8-n1</name>
    <dbReference type="NCBI Taxonomy" id="930992"/>
    <lineage>
        <taxon>Eukaryota</taxon>
        <taxon>Fungi</taxon>
        <taxon>Dikarya</taxon>
        <taxon>Basidiomycota</taxon>
        <taxon>Agaricomycotina</taxon>
        <taxon>Agaricomycetes</taxon>
        <taxon>Agaricomycetidae</taxon>
        <taxon>Boletales</taxon>
        <taxon>Suillineae</taxon>
        <taxon>Suillaceae</taxon>
        <taxon>Suillus</taxon>
    </lineage>
</organism>
<dbReference type="STRING" id="930992.A0A0C9ZR60"/>
<evidence type="ECO:0000313" key="4">
    <source>
        <dbReference type="Proteomes" id="UP000054485"/>
    </source>
</evidence>
<evidence type="ECO:0000313" key="3">
    <source>
        <dbReference type="EMBL" id="KIK40225.1"/>
    </source>
</evidence>
<protein>
    <recommendedName>
        <fullName evidence="2">Fungal-type protein kinase domain-containing protein</fullName>
    </recommendedName>
</protein>
<dbReference type="Gene3D" id="1.10.510.10">
    <property type="entry name" value="Transferase(Phosphotransferase) domain 1"/>
    <property type="match status" value="1"/>
</dbReference>
<proteinExistence type="predicted"/>
<reference evidence="3 4" key="1">
    <citation type="submission" date="2014-04" db="EMBL/GenBank/DDBJ databases">
        <authorList>
            <consortium name="DOE Joint Genome Institute"/>
            <person name="Kuo A."/>
            <person name="Ruytinx J."/>
            <person name="Rineau F."/>
            <person name="Colpaert J."/>
            <person name="Kohler A."/>
            <person name="Nagy L.G."/>
            <person name="Floudas D."/>
            <person name="Copeland A."/>
            <person name="Barry K.W."/>
            <person name="Cichocki N."/>
            <person name="Veneault-Fourrey C."/>
            <person name="LaButti K."/>
            <person name="Lindquist E.A."/>
            <person name="Lipzen A."/>
            <person name="Lundell T."/>
            <person name="Morin E."/>
            <person name="Murat C."/>
            <person name="Sun H."/>
            <person name="Tunlid A."/>
            <person name="Henrissat B."/>
            <person name="Grigoriev I.V."/>
            <person name="Hibbett D.S."/>
            <person name="Martin F."/>
            <person name="Nordberg H.P."/>
            <person name="Cantor M.N."/>
            <person name="Hua S.X."/>
        </authorList>
    </citation>
    <scope>NUCLEOTIDE SEQUENCE [LARGE SCALE GENOMIC DNA]</scope>
    <source>
        <strain evidence="3 4">UH-Slu-Lm8-n1</strain>
    </source>
</reference>